<name>A0A2A9ESA6_9MICO</name>
<dbReference type="Gene3D" id="3.20.20.70">
    <property type="entry name" value="Aldolase class I"/>
    <property type="match status" value="1"/>
</dbReference>
<organism evidence="1 2">
    <name type="scientific">Georgenia soli</name>
    <dbReference type="NCBI Taxonomy" id="638953"/>
    <lineage>
        <taxon>Bacteria</taxon>
        <taxon>Bacillati</taxon>
        <taxon>Actinomycetota</taxon>
        <taxon>Actinomycetes</taxon>
        <taxon>Micrococcales</taxon>
        <taxon>Bogoriellaceae</taxon>
        <taxon>Georgenia</taxon>
    </lineage>
</organism>
<reference evidence="1 2" key="1">
    <citation type="submission" date="2017-10" db="EMBL/GenBank/DDBJ databases">
        <title>Sequencing the genomes of 1000 actinobacteria strains.</title>
        <authorList>
            <person name="Klenk H.-P."/>
        </authorList>
    </citation>
    <scope>NUCLEOTIDE SEQUENCE [LARGE SCALE GENOMIC DNA]</scope>
    <source>
        <strain evidence="1 2">DSM 21838</strain>
    </source>
</reference>
<gene>
    <name evidence="1" type="ORF">ATJ97_3700</name>
</gene>
<sequence length="404" mass="42938">MTTTPVTSATVSLPGADGEIATHRLRAPGSWTRPTGPITTRVAYAAAHVVPQLTADNTPGAPAALDWDATLAFRHHLWSYGFGVAEAMDTAQRGMGLDWPAAAELIRRSAAEARAVGGQIACGAGTDQLHLPDLAGTDPDQALGRVLEAYRDQLEVVTEAGARPILMASRALAAVARDTADYLSVYTTLLHEVSQPVILHWLGDVFDPALAGYWGTTDPYRAAEVVLGLIRDNAEKVDGIKVSLLDADLEMWLRERLPAGVRMYTGDDNNYPDLVVGDARGHSDALLGIFAAIAPAASTALQLLDAGETVRAHEILASTQALGRHIFAAPTYYYKTGVAFLAWLNGHQPGFQMVGGLHSGRSVPHLVELFRLADAAGLLTAPDLAARRMAQYLAVNGLSLEDAL</sequence>
<evidence type="ECO:0000313" key="1">
    <source>
        <dbReference type="EMBL" id="PFG41152.1"/>
    </source>
</evidence>
<accession>A0A2A9ESA6</accession>
<dbReference type="InterPro" id="IPR009334">
    <property type="entry name" value="DUF993"/>
</dbReference>
<evidence type="ECO:0000313" key="2">
    <source>
        <dbReference type="Proteomes" id="UP000222106"/>
    </source>
</evidence>
<keyword evidence="2" id="KW-1185">Reference proteome</keyword>
<protein>
    <submittedName>
        <fullName evidence="1">Uncharacterized protein DUF993</fullName>
    </submittedName>
</protein>
<dbReference type="SUPFAM" id="SSF51569">
    <property type="entry name" value="Aldolase"/>
    <property type="match status" value="1"/>
</dbReference>
<comment type="caution">
    <text evidence="1">The sequence shown here is derived from an EMBL/GenBank/DDBJ whole genome shotgun (WGS) entry which is preliminary data.</text>
</comment>
<proteinExistence type="predicted"/>
<dbReference type="Proteomes" id="UP000222106">
    <property type="component" value="Unassembled WGS sequence"/>
</dbReference>
<dbReference type="AlphaFoldDB" id="A0A2A9ESA6"/>
<dbReference type="OrthoDB" id="9805272at2"/>
<dbReference type="Pfam" id="PF06187">
    <property type="entry name" value="DUF993"/>
    <property type="match status" value="1"/>
</dbReference>
<dbReference type="RefSeq" id="WP_098484958.1">
    <property type="nucleotide sequence ID" value="NZ_PDJI01000004.1"/>
</dbReference>
<dbReference type="EMBL" id="PDJI01000004">
    <property type="protein sequence ID" value="PFG41152.1"/>
    <property type="molecule type" value="Genomic_DNA"/>
</dbReference>
<dbReference type="InterPro" id="IPR013785">
    <property type="entry name" value="Aldolase_TIM"/>
</dbReference>